<keyword evidence="7" id="KW-0626">Porin</keyword>
<dbReference type="InterPro" id="IPR027385">
    <property type="entry name" value="Beta-barrel_OMP"/>
</dbReference>
<gene>
    <name evidence="14" type="ORF">ACFQ1Z_04470</name>
</gene>
<dbReference type="InterPro" id="IPR006665">
    <property type="entry name" value="OmpA-like"/>
</dbReference>
<sequence>MKKNFLSLAIASAFVLASQVAQAEDMYRGAWYVVPGATYINTDNDLEADNGRGGFLSIGKEISEHWDIQGRLGHTRSDEDTGIAGASGKYKQTALGLDALYVFSREKFRPFLLAGIGAARNDVDYSNAGLSDKANTSWMANVGLGAQYLFSDKFGIQADVRHQWSRADARNAARTVDADGTIGNTLVNLGGIFRFGAPAPVVEEPTPAPAPEPVAAAEPAPAPVAPAPAPTCKPQNEVVTVSAEKLFGFDKANLREEGRKVLEETAAKIKANPEITAVIVTGHTDRIGTDAYNQKLSERRAKQVSDYLIAQGIDGGIITSEGKGKSEPVVQCEGKKVSKKLISCLQPNRRVEIRAEGTKQLGCQ</sequence>
<name>A0ABW3F8N0_9PROT</name>
<dbReference type="Pfam" id="PF00691">
    <property type="entry name" value="OmpA"/>
    <property type="match status" value="1"/>
</dbReference>
<dbReference type="PROSITE" id="PS51123">
    <property type="entry name" value="OMPA_2"/>
    <property type="match status" value="1"/>
</dbReference>
<feature type="compositionally biased region" description="Pro residues" evidence="11">
    <location>
        <begin position="220"/>
        <end position="231"/>
    </location>
</feature>
<dbReference type="SUPFAM" id="SSF56925">
    <property type="entry name" value="OMPA-like"/>
    <property type="match status" value="1"/>
</dbReference>
<evidence type="ECO:0000256" key="7">
    <source>
        <dbReference type="ARBA" id="ARBA00023114"/>
    </source>
</evidence>
<dbReference type="CDD" id="cd07185">
    <property type="entry name" value="OmpA_C-like"/>
    <property type="match status" value="1"/>
</dbReference>
<keyword evidence="3" id="KW-1134">Transmembrane beta strand</keyword>
<evidence type="ECO:0000256" key="10">
    <source>
        <dbReference type="PROSITE-ProRule" id="PRU00473"/>
    </source>
</evidence>
<dbReference type="SUPFAM" id="SSF103088">
    <property type="entry name" value="OmpA-like"/>
    <property type="match status" value="1"/>
</dbReference>
<dbReference type="Gene3D" id="2.40.160.20">
    <property type="match status" value="1"/>
</dbReference>
<evidence type="ECO:0000256" key="6">
    <source>
        <dbReference type="ARBA" id="ARBA00023065"/>
    </source>
</evidence>
<dbReference type="InterPro" id="IPR036737">
    <property type="entry name" value="OmpA-like_sf"/>
</dbReference>
<feature type="domain" description="OmpA-like" evidence="13">
    <location>
        <begin position="234"/>
        <end position="359"/>
    </location>
</feature>
<dbReference type="Gene3D" id="3.30.1330.60">
    <property type="entry name" value="OmpA-like domain"/>
    <property type="match status" value="1"/>
</dbReference>
<dbReference type="PANTHER" id="PTHR30329:SF21">
    <property type="entry name" value="LIPOPROTEIN YIAD-RELATED"/>
    <property type="match status" value="1"/>
</dbReference>
<dbReference type="PANTHER" id="PTHR30329">
    <property type="entry name" value="STATOR ELEMENT OF FLAGELLAR MOTOR COMPLEX"/>
    <property type="match status" value="1"/>
</dbReference>
<evidence type="ECO:0000256" key="11">
    <source>
        <dbReference type="SAM" id="MobiDB-lite"/>
    </source>
</evidence>
<evidence type="ECO:0000256" key="2">
    <source>
        <dbReference type="ARBA" id="ARBA00022448"/>
    </source>
</evidence>
<evidence type="ECO:0000256" key="5">
    <source>
        <dbReference type="ARBA" id="ARBA00022729"/>
    </source>
</evidence>
<evidence type="ECO:0000256" key="3">
    <source>
        <dbReference type="ARBA" id="ARBA00022452"/>
    </source>
</evidence>
<dbReference type="EMBL" id="JBHTKB010000001">
    <property type="protein sequence ID" value="MFD0912792.1"/>
    <property type="molecule type" value="Genomic_DNA"/>
</dbReference>
<keyword evidence="8 10" id="KW-0472">Membrane</keyword>
<keyword evidence="2" id="KW-0813">Transport</keyword>
<evidence type="ECO:0000256" key="12">
    <source>
        <dbReference type="SAM" id="SignalP"/>
    </source>
</evidence>
<accession>A0ABW3F8N0</accession>
<evidence type="ECO:0000259" key="13">
    <source>
        <dbReference type="PROSITE" id="PS51123"/>
    </source>
</evidence>
<comment type="subcellular location">
    <subcellularLocation>
        <location evidence="1">Cell outer membrane</location>
        <topology evidence="1">Multi-pass membrane protein</topology>
    </subcellularLocation>
</comment>
<evidence type="ECO:0000256" key="1">
    <source>
        <dbReference type="ARBA" id="ARBA00004571"/>
    </source>
</evidence>
<dbReference type="InterPro" id="IPR006664">
    <property type="entry name" value="OMP_bac"/>
</dbReference>
<feature type="signal peptide" evidence="12">
    <location>
        <begin position="1"/>
        <end position="23"/>
    </location>
</feature>
<keyword evidence="15" id="KW-1185">Reference proteome</keyword>
<dbReference type="InterPro" id="IPR006690">
    <property type="entry name" value="OMPA-like_CS"/>
</dbReference>
<reference evidence="15" key="1">
    <citation type="journal article" date="2019" name="Int. J. Syst. Evol. Microbiol.">
        <title>The Global Catalogue of Microorganisms (GCM) 10K type strain sequencing project: providing services to taxonomists for standard genome sequencing and annotation.</title>
        <authorList>
            <consortium name="The Broad Institute Genomics Platform"/>
            <consortium name="The Broad Institute Genome Sequencing Center for Infectious Disease"/>
            <person name="Wu L."/>
            <person name="Ma J."/>
        </authorList>
    </citation>
    <scope>NUCLEOTIDE SEQUENCE [LARGE SCALE GENOMIC DNA]</scope>
    <source>
        <strain evidence="15">CCUG 58412</strain>
    </source>
</reference>
<protein>
    <submittedName>
        <fullName evidence="14">OmpA family protein</fullName>
    </submittedName>
</protein>
<dbReference type="InterPro" id="IPR050330">
    <property type="entry name" value="Bact_OuterMem_StrucFunc"/>
</dbReference>
<comment type="caution">
    <text evidence="14">The sequence shown here is derived from an EMBL/GenBank/DDBJ whole genome shotgun (WGS) entry which is preliminary data.</text>
</comment>
<evidence type="ECO:0000313" key="15">
    <source>
        <dbReference type="Proteomes" id="UP001597128"/>
    </source>
</evidence>
<dbReference type="InterPro" id="IPR011250">
    <property type="entry name" value="OMP/PagP_B-barrel"/>
</dbReference>
<dbReference type="RefSeq" id="WP_379055951.1">
    <property type="nucleotide sequence ID" value="NZ_JBHTKB010000001.1"/>
</dbReference>
<evidence type="ECO:0000256" key="4">
    <source>
        <dbReference type="ARBA" id="ARBA00022692"/>
    </source>
</evidence>
<keyword evidence="9" id="KW-0998">Cell outer membrane</keyword>
<organism evidence="14 15">
    <name type="scientific">Methylophilus luteus</name>
    <dbReference type="NCBI Taxonomy" id="640108"/>
    <lineage>
        <taxon>Bacteria</taxon>
        <taxon>Pseudomonadati</taxon>
        <taxon>Pseudomonadota</taxon>
        <taxon>Betaproteobacteria</taxon>
        <taxon>Nitrosomonadales</taxon>
        <taxon>Methylophilaceae</taxon>
        <taxon>Methylophilus</taxon>
    </lineage>
</organism>
<feature type="region of interest" description="Disordered" evidence="11">
    <location>
        <begin position="203"/>
        <end position="231"/>
    </location>
</feature>
<evidence type="ECO:0000256" key="8">
    <source>
        <dbReference type="ARBA" id="ARBA00023136"/>
    </source>
</evidence>
<keyword evidence="5 12" id="KW-0732">Signal</keyword>
<evidence type="ECO:0000256" key="9">
    <source>
        <dbReference type="ARBA" id="ARBA00023237"/>
    </source>
</evidence>
<feature type="chain" id="PRO_5045732678" evidence="12">
    <location>
        <begin position="24"/>
        <end position="364"/>
    </location>
</feature>
<evidence type="ECO:0000313" key="14">
    <source>
        <dbReference type="EMBL" id="MFD0912792.1"/>
    </source>
</evidence>
<dbReference type="Proteomes" id="UP001597128">
    <property type="component" value="Unassembled WGS sequence"/>
</dbReference>
<dbReference type="Pfam" id="PF13505">
    <property type="entry name" value="OMP_b-brl"/>
    <property type="match status" value="1"/>
</dbReference>
<dbReference type="PROSITE" id="PS01068">
    <property type="entry name" value="OMPA_1"/>
    <property type="match status" value="1"/>
</dbReference>
<keyword evidence="6" id="KW-0406">Ion transport</keyword>
<proteinExistence type="predicted"/>
<keyword evidence="4" id="KW-0812">Transmembrane</keyword>
<dbReference type="PRINTS" id="PR01021">
    <property type="entry name" value="OMPADOMAIN"/>
</dbReference>